<dbReference type="KEGG" id="pif:PITG_19734"/>
<dbReference type="GeneID" id="9463976"/>
<reference evidence="2" key="1">
    <citation type="journal article" date="2009" name="Nature">
        <title>Genome sequence and analysis of the Irish potato famine pathogen Phytophthora infestans.</title>
        <authorList>
            <consortium name="The Broad Institute Genome Sequencing Platform"/>
            <person name="Haas B.J."/>
            <person name="Kamoun S."/>
            <person name="Zody M.C."/>
            <person name="Jiang R.H."/>
            <person name="Handsaker R.E."/>
            <person name="Cano L.M."/>
            <person name="Grabherr M."/>
            <person name="Kodira C.D."/>
            <person name="Raffaele S."/>
            <person name="Torto-Alalibo T."/>
            <person name="Bozkurt T.O."/>
            <person name="Ah-Fong A.M."/>
            <person name="Alvarado L."/>
            <person name="Anderson V.L."/>
            <person name="Armstrong M.R."/>
            <person name="Avrova A."/>
            <person name="Baxter L."/>
            <person name="Beynon J."/>
            <person name="Boevink P.C."/>
            <person name="Bollmann S.R."/>
            <person name="Bos J.I."/>
            <person name="Bulone V."/>
            <person name="Cai G."/>
            <person name="Cakir C."/>
            <person name="Carrington J.C."/>
            <person name="Chawner M."/>
            <person name="Conti L."/>
            <person name="Costanzo S."/>
            <person name="Ewan R."/>
            <person name="Fahlgren N."/>
            <person name="Fischbach M.A."/>
            <person name="Fugelstad J."/>
            <person name="Gilroy E.M."/>
            <person name="Gnerre S."/>
            <person name="Green P.J."/>
            <person name="Grenville-Briggs L.J."/>
            <person name="Griffith J."/>
            <person name="Grunwald N.J."/>
            <person name="Horn K."/>
            <person name="Horner N.R."/>
            <person name="Hu C.H."/>
            <person name="Huitema E."/>
            <person name="Jeong D.H."/>
            <person name="Jones A.M."/>
            <person name="Jones J.D."/>
            <person name="Jones R.W."/>
            <person name="Karlsson E.K."/>
            <person name="Kunjeti S.G."/>
            <person name="Lamour K."/>
            <person name="Liu Z."/>
            <person name="Ma L."/>
            <person name="Maclean D."/>
            <person name="Chibucos M.C."/>
            <person name="McDonald H."/>
            <person name="McWalters J."/>
            <person name="Meijer H.J."/>
            <person name="Morgan W."/>
            <person name="Morris P.F."/>
            <person name="Munro C.A."/>
            <person name="O'Neill K."/>
            <person name="Ospina-Giraldo M."/>
            <person name="Pinzon A."/>
            <person name="Pritchard L."/>
            <person name="Ramsahoye B."/>
            <person name="Ren Q."/>
            <person name="Restrepo S."/>
            <person name="Roy S."/>
            <person name="Sadanandom A."/>
            <person name="Savidor A."/>
            <person name="Schornack S."/>
            <person name="Schwartz D.C."/>
            <person name="Schumann U.D."/>
            <person name="Schwessinger B."/>
            <person name="Seyer L."/>
            <person name="Sharpe T."/>
            <person name="Silvar C."/>
            <person name="Song J."/>
            <person name="Studholme D.J."/>
            <person name="Sykes S."/>
            <person name="Thines M."/>
            <person name="van de Vondervoort P.J."/>
            <person name="Phuntumart V."/>
            <person name="Wawra S."/>
            <person name="Weide R."/>
            <person name="Win J."/>
            <person name="Young C."/>
            <person name="Zhou S."/>
            <person name="Fry W."/>
            <person name="Meyers B.C."/>
            <person name="van West P."/>
            <person name="Ristaino J."/>
            <person name="Govers F."/>
            <person name="Birch P.R."/>
            <person name="Whisson S.C."/>
            <person name="Judelson H.S."/>
            <person name="Nusbaum C."/>
        </authorList>
    </citation>
    <scope>NUCLEOTIDE SEQUENCE [LARGE SCALE GENOMIC DNA]</scope>
    <source>
        <strain evidence="2">T30-4</strain>
    </source>
</reference>
<name>D0P1L1_PHYIT</name>
<dbReference type="Proteomes" id="UP000006643">
    <property type="component" value="Unassembled WGS sequence"/>
</dbReference>
<keyword evidence="2" id="KW-1185">Reference proteome</keyword>
<gene>
    <name evidence="1" type="ORF">PITG_19734</name>
</gene>
<dbReference type="EMBL" id="DS028251">
    <property type="protein sequence ID" value="EEY54641.1"/>
    <property type="molecule type" value="Genomic_DNA"/>
</dbReference>
<dbReference type="VEuPathDB" id="FungiDB:PITG_19734"/>
<dbReference type="AlphaFoldDB" id="D0P1L1"/>
<dbReference type="InterPro" id="IPR006758">
    <property type="entry name" value="A32L"/>
</dbReference>
<dbReference type="OrthoDB" id="113073at2759"/>
<protein>
    <submittedName>
        <fullName evidence="1">Uncharacterized protein</fullName>
    </submittedName>
</protein>
<sequence length="131" mass="15516">MIVRRTPLSSNKPDLIIIDAYSNDNLRRKNLFSHYMTRGRHFKLSTIFLSHSYCATDKMLRLNSKYVTIQNANSKRDSAMVVKEFNIPGVDERLIVHYYIRATERKGQILLCDSVREQLRYNFDRPTRTEE</sequence>
<accession>D0P1L1</accession>
<organism evidence="1 2">
    <name type="scientific">Phytophthora infestans (strain T30-4)</name>
    <name type="common">Potato late blight agent</name>
    <dbReference type="NCBI Taxonomy" id="403677"/>
    <lineage>
        <taxon>Eukaryota</taxon>
        <taxon>Sar</taxon>
        <taxon>Stramenopiles</taxon>
        <taxon>Oomycota</taxon>
        <taxon>Peronosporomycetes</taxon>
        <taxon>Peronosporales</taxon>
        <taxon>Peronosporaceae</taxon>
        <taxon>Phytophthora</taxon>
    </lineage>
</organism>
<dbReference type="Pfam" id="PF04665">
    <property type="entry name" value="Pox_A32"/>
    <property type="match status" value="1"/>
</dbReference>
<dbReference type="HOGENOM" id="CLU_117905_1_0_1"/>
<proteinExistence type="predicted"/>
<evidence type="ECO:0000313" key="1">
    <source>
        <dbReference type="EMBL" id="EEY54641.1"/>
    </source>
</evidence>
<dbReference type="RefSeq" id="XP_002895812.1">
    <property type="nucleotide sequence ID" value="XM_002895766.1"/>
</dbReference>
<evidence type="ECO:0000313" key="2">
    <source>
        <dbReference type="Proteomes" id="UP000006643"/>
    </source>
</evidence>
<dbReference type="InParanoid" id="D0P1L1"/>